<accession>A0AAE3G8P6</accession>
<dbReference type="RefSeq" id="WP_253485063.1">
    <property type="nucleotide sequence ID" value="NZ_JALJXV010000013.1"/>
</dbReference>
<dbReference type="PANTHER" id="PTHR35848:SF6">
    <property type="entry name" value="CUPIN TYPE-2 DOMAIN-CONTAINING PROTEIN"/>
    <property type="match status" value="1"/>
</dbReference>
<dbReference type="InterPro" id="IPR051610">
    <property type="entry name" value="GPI/OXD"/>
</dbReference>
<dbReference type="Proteomes" id="UP001205843">
    <property type="component" value="Unassembled WGS sequence"/>
</dbReference>
<feature type="domain" description="Cupin type-2" evidence="2">
    <location>
        <begin position="66"/>
        <end position="129"/>
    </location>
</feature>
<dbReference type="Pfam" id="PF07883">
    <property type="entry name" value="Cupin_2"/>
    <property type="match status" value="1"/>
</dbReference>
<dbReference type="InterPro" id="IPR011051">
    <property type="entry name" value="RmlC_Cupin_sf"/>
</dbReference>
<dbReference type="EMBL" id="JALJXV010000013">
    <property type="protein sequence ID" value="MCP1677069.1"/>
    <property type="molecule type" value="Genomic_DNA"/>
</dbReference>
<dbReference type="Gene3D" id="2.60.120.10">
    <property type="entry name" value="Jelly Rolls"/>
    <property type="match status" value="1"/>
</dbReference>
<name>A0AAE3G8P6_9GAMM</name>
<dbReference type="InterPro" id="IPR014710">
    <property type="entry name" value="RmlC-like_jellyroll"/>
</dbReference>
<keyword evidence="1" id="KW-0479">Metal-binding</keyword>
<sequence>MPATAPITDANPTVAEMEARVARFGKLTPTNDYVDAGIPGCERTTYRVLGNQPDAPLQAESFHMSLVRCEPGKAAPLHNHLTQEVFVALTGRWEVFWGPEGQRSLILEPWDTVSIPPGVSRGFRNVSSEVSYLMGMASGHDPGNINWPEAVRSAARAAGVVLPDAKS</sequence>
<keyword evidence="3" id="KW-0223">Dioxygenase</keyword>
<evidence type="ECO:0000313" key="4">
    <source>
        <dbReference type="Proteomes" id="UP001205843"/>
    </source>
</evidence>
<reference evidence="3" key="1">
    <citation type="submission" date="2022-03" db="EMBL/GenBank/DDBJ databases">
        <title>Genomic Encyclopedia of Type Strains, Phase III (KMG-III): the genomes of soil and plant-associated and newly described type strains.</title>
        <authorList>
            <person name="Whitman W."/>
        </authorList>
    </citation>
    <scope>NUCLEOTIDE SEQUENCE</scope>
    <source>
        <strain evidence="3">ANL 6-2</strain>
    </source>
</reference>
<dbReference type="InterPro" id="IPR013096">
    <property type="entry name" value="Cupin_2"/>
</dbReference>
<keyword evidence="3" id="KW-0560">Oxidoreductase</keyword>
<dbReference type="AlphaFoldDB" id="A0AAE3G8P6"/>
<dbReference type="SUPFAM" id="SSF51182">
    <property type="entry name" value="RmlC-like cupins"/>
    <property type="match status" value="1"/>
</dbReference>
<evidence type="ECO:0000259" key="2">
    <source>
        <dbReference type="Pfam" id="PF07883"/>
    </source>
</evidence>
<comment type="caution">
    <text evidence="3">The sequence shown here is derived from an EMBL/GenBank/DDBJ whole genome shotgun (WGS) entry which is preliminary data.</text>
</comment>
<proteinExistence type="predicted"/>
<keyword evidence="4" id="KW-1185">Reference proteome</keyword>
<dbReference type="GO" id="GO:0051213">
    <property type="term" value="F:dioxygenase activity"/>
    <property type="evidence" value="ECO:0007669"/>
    <property type="project" value="UniProtKB-KW"/>
</dbReference>
<evidence type="ECO:0000256" key="1">
    <source>
        <dbReference type="ARBA" id="ARBA00022723"/>
    </source>
</evidence>
<gene>
    <name evidence="3" type="ORF">J2T57_004243</name>
</gene>
<dbReference type="PANTHER" id="PTHR35848">
    <property type="entry name" value="OXALATE-BINDING PROTEIN"/>
    <property type="match status" value="1"/>
</dbReference>
<evidence type="ECO:0000313" key="3">
    <source>
        <dbReference type="EMBL" id="MCP1677069.1"/>
    </source>
</evidence>
<protein>
    <submittedName>
        <fullName evidence="3">Quercetin dioxygenase-like cupin family protein</fullName>
    </submittedName>
</protein>
<dbReference type="GO" id="GO:0046872">
    <property type="term" value="F:metal ion binding"/>
    <property type="evidence" value="ECO:0007669"/>
    <property type="project" value="UniProtKB-KW"/>
</dbReference>
<organism evidence="3 4">
    <name type="scientific">Natronocella acetinitrilica</name>
    <dbReference type="NCBI Taxonomy" id="414046"/>
    <lineage>
        <taxon>Bacteria</taxon>
        <taxon>Pseudomonadati</taxon>
        <taxon>Pseudomonadota</taxon>
        <taxon>Gammaproteobacteria</taxon>
        <taxon>Chromatiales</taxon>
        <taxon>Ectothiorhodospiraceae</taxon>
        <taxon>Natronocella</taxon>
    </lineage>
</organism>